<feature type="domain" description="DUF1468" evidence="2">
    <location>
        <begin position="12"/>
        <end position="145"/>
    </location>
</feature>
<accession>A0A399J0G6</accession>
<evidence type="ECO:0000256" key="1">
    <source>
        <dbReference type="SAM" id="Phobius"/>
    </source>
</evidence>
<proteinExistence type="predicted"/>
<feature type="transmembrane region" description="Helical" evidence="1">
    <location>
        <begin position="120"/>
        <end position="142"/>
    </location>
</feature>
<gene>
    <name evidence="3" type="ORF">DL237_09515</name>
</gene>
<organism evidence="3 4">
    <name type="scientific">Pseudooceanicola sediminis</name>
    <dbReference type="NCBI Taxonomy" id="2211117"/>
    <lineage>
        <taxon>Bacteria</taxon>
        <taxon>Pseudomonadati</taxon>
        <taxon>Pseudomonadota</taxon>
        <taxon>Alphaproteobacteria</taxon>
        <taxon>Rhodobacterales</taxon>
        <taxon>Paracoccaceae</taxon>
        <taxon>Pseudooceanicola</taxon>
    </lineage>
</organism>
<feature type="transmembrane region" description="Helical" evidence="1">
    <location>
        <begin position="43"/>
        <end position="61"/>
    </location>
</feature>
<comment type="caution">
    <text evidence="3">The sequence shown here is derived from an EMBL/GenBank/DDBJ whole genome shotgun (WGS) entry which is preliminary data.</text>
</comment>
<dbReference type="Pfam" id="PF07331">
    <property type="entry name" value="TctB"/>
    <property type="match status" value="1"/>
</dbReference>
<evidence type="ECO:0000259" key="2">
    <source>
        <dbReference type="Pfam" id="PF07331"/>
    </source>
</evidence>
<dbReference type="Proteomes" id="UP000265848">
    <property type="component" value="Unassembled WGS sequence"/>
</dbReference>
<keyword evidence="1" id="KW-1133">Transmembrane helix</keyword>
<name>A0A399J0G6_9RHOB</name>
<dbReference type="RefSeq" id="WP_119398823.1">
    <property type="nucleotide sequence ID" value="NZ_QWJJ01000007.1"/>
</dbReference>
<dbReference type="EMBL" id="QWJJ01000007">
    <property type="protein sequence ID" value="RII38913.1"/>
    <property type="molecule type" value="Genomic_DNA"/>
</dbReference>
<sequence>MRYVLERLEDYIAGLVTGAIGTFIIIEGLSYRMGSLHSMGPGYFPVILGGIMVLLALFMVLSAQPEKMAQIGPEDGQLRGMAFLAAAFVGFALTVENLGMLASVAIAVFLASLANRKTSLITALILAVGTAVVSALVFRVGLGLQIKAF</sequence>
<feature type="transmembrane region" description="Helical" evidence="1">
    <location>
        <begin position="82"/>
        <end position="114"/>
    </location>
</feature>
<dbReference type="InterPro" id="IPR009936">
    <property type="entry name" value="DUF1468"/>
</dbReference>
<feature type="transmembrane region" description="Helical" evidence="1">
    <location>
        <begin position="12"/>
        <end position="31"/>
    </location>
</feature>
<protein>
    <submittedName>
        <fullName evidence="3">Tripartite tricarboxylate transporter TctB family protein</fullName>
    </submittedName>
</protein>
<keyword evidence="1" id="KW-0812">Transmembrane</keyword>
<reference evidence="3 4" key="1">
    <citation type="submission" date="2018-08" db="EMBL/GenBank/DDBJ databases">
        <title>Pseudooceanicola sediminis CY03 in the family Rhodobacteracea.</title>
        <authorList>
            <person name="Zhang Y.-J."/>
        </authorList>
    </citation>
    <scope>NUCLEOTIDE SEQUENCE [LARGE SCALE GENOMIC DNA]</scope>
    <source>
        <strain evidence="3 4">CY03</strain>
    </source>
</reference>
<evidence type="ECO:0000313" key="4">
    <source>
        <dbReference type="Proteomes" id="UP000265848"/>
    </source>
</evidence>
<dbReference type="OrthoDB" id="5186924at2"/>
<keyword evidence="1" id="KW-0472">Membrane</keyword>
<dbReference type="AlphaFoldDB" id="A0A399J0G6"/>
<evidence type="ECO:0000313" key="3">
    <source>
        <dbReference type="EMBL" id="RII38913.1"/>
    </source>
</evidence>
<keyword evidence="4" id="KW-1185">Reference proteome</keyword>